<evidence type="ECO:0000313" key="3">
    <source>
        <dbReference type="Proteomes" id="UP000765507"/>
    </source>
</evidence>
<keyword evidence="3" id="KW-1185">Reference proteome</keyword>
<dbReference type="PROSITE" id="PS50835">
    <property type="entry name" value="IG_LIKE"/>
    <property type="match status" value="1"/>
</dbReference>
<dbReference type="InterPro" id="IPR036179">
    <property type="entry name" value="Ig-like_dom_sf"/>
</dbReference>
<evidence type="ECO:0000313" key="2">
    <source>
        <dbReference type="EMBL" id="KAG6922500.1"/>
    </source>
</evidence>
<protein>
    <recommendedName>
        <fullName evidence="1">Ig-like domain-containing protein</fullName>
    </recommendedName>
</protein>
<dbReference type="InterPro" id="IPR013783">
    <property type="entry name" value="Ig-like_fold"/>
</dbReference>
<dbReference type="OrthoDB" id="9397084at2759"/>
<name>A0A8T1S0Z5_CHESE</name>
<organism evidence="2 3">
    <name type="scientific">Chelydra serpentina</name>
    <name type="common">Snapping turtle</name>
    <name type="synonym">Testudo serpentina</name>
    <dbReference type="NCBI Taxonomy" id="8475"/>
    <lineage>
        <taxon>Eukaryota</taxon>
        <taxon>Metazoa</taxon>
        <taxon>Chordata</taxon>
        <taxon>Craniata</taxon>
        <taxon>Vertebrata</taxon>
        <taxon>Euteleostomi</taxon>
        <taxon>Archelosauria</taxon>
        <taxon>Testudinata</taxon>
        <taxon>Testudines</taxon>
        <taxon>Cryptodira</taxon>
        <taxon>Durocryptodira</taxon>
        <taxon>Americhelydia</taxon>
        <taxon>Chelydroidea</taxon>
        <taxon>Chelydridae</taxon>
        <taxon>Chelydra</taxon>
    </lineage>
</organism>
<dbReference type="AlphaFoldDB" id="A0A8T1S0Z5"/>
<comment type="caution">
    <text evidence="2">The sequence shown here is derived from an EMBL/GenBank/DDBJ whole genome shotgun (WGS) entry which is preliminary data.</text>
</comment>
<reference evidence="2 3" key="1">
    <citation type="journal article" date="2020" name="G3 (Bethesda)">
        <title>Draft Genome of the Common Snapping Turtle, Chelydra serpentina, a Model for Phenotypic Plasticity in Reptiles.</title>
        <authorList>
            <person name="Das D."/>
            <person name="Singh S.K."/>
            <person name="Bierstedt J."/>
            <person name="Erickson A."/>
            <person name="Galli G.L.J."/>
            <person name="Crossley D.A. 2nd"/>
            <person name="Rhen T."/>
        </authorList>
    </citation>
    <scope>NUCLEOTIDE SEQUENCE [LARGE SCALE GENOMIC DNA]</scope>
    <source>
        <strain evidence="2">KW</strain>
    </source>
</reference>
<sequence length="160" mass="18030">MSARQGDSVLFQCSVFSKAPAIRVIFCKDGEEVLFQMGSEEKITYSYNHTVSSGSSGNYACVYEIKDSNNRVSKSKLSPAKHLSVTCESGVSVCQTMRKGGKRHFSPAGNSDILNFIFIWNQDKKSTFDIFHGTEIQQHFDSETSKILVQKFLFWRSSIF</sequence>
<dbReference type="Gene3D" id="2.60.40.10">
    <property type="entry name" value="Immunoglobulins"/>
    <property type="match status" value="1"/>
</dbReference>
<dbReference type="Pfam" id="PF13895">
    <property type="entry name" value="Ig_2"/>
    <property type="match status" value="1"/>
</dbReference>
<evidence type="ECO:0000259" key="1">
    <source>
        <dbReference type="PROSITE" id="PS50835"/>
    </source>
</evidence>
<dbReference type="Proteomes" id="UP000765507">
    <property type="component" value="Unassembled WGS sequence"/>
</dbReference>
<dbReference type="EMBL" id="JAHGAV010001275">
    <property type="protein sequence ID" value="KAG6922500.1"/>
    <property type="molecule type" value="Genomic_DNA"/>
</dbReference>
<proteinExistence type="predicted"/>
<dbReference type="SUPFAM" id="SSF48726">
    <property type="entry name" value="Immunoglobulin"/>
    <property type="match status" value="1"/>
</dbReference>
<feature type="domain" description="Ig-like" evidence="1">
    <location>
        <begin position="1"/>
        <end position="78"/>
    </location>
</feature>
<accession>A0A8T1S0Z5</accession>
<dbReference type="InterPro" id="IPR007110">
    <property type="entry name" value="Ig-like_dom"/>
</dbReference>
<gene>
    <name evidence="2" type="ORF">G0U57_002234</name>
</gene>